<dbReference type="SUPFAM" id="SSF46785">
    <property type="entry name" value="Winged helix' DNA-binding domain"/>
    <property type="match status" value="1"/>
</dbReference>
<dbReference type="GO" id="GO:0003700">
    <property type="term" value="F:DNA-binding transcription factor activity"/>
    <property type="evidence" value="ECO:0007669"/>
    <property type="project" value="InterPro"/>
</dbReference>
<reference evidence="6 7" key="1">
    <citation type="submission" date="2020-10" db="EMBL/GenBank/DDBJ databases">
        <title>Degradation of 1,4-Dioxane by Xanthobacter sp. YN2, via a Novel Group-2 Soluble Di-Iron Monooxygenase.</title>
        <authorList>
            <person name="Ma F."/>
            <person name="Wang Y."/>
            <person name="Yang J."/>
            <person name="Guo H."/>
            <person name="Su D."/>
            <person name="Yu L."/>
        </authorList>
    </citation>
    <scope>NUCLEOTIDE SEQUENCE [LARGE SCALE GENOMIC DNA]</scope>
    <source>
        <strain evidence="6 7">YN2</strain>
    </source>
</reference>
<dbReference type="InterPro" id="IPR036390">
    <property type="entry name" value="WH_DNA-bd_sf"/>
</dbReference>
<keyword evidence="3" id="KW-0238">DNA-binding</keyword>
<evidence type="ECO:0000256" key="3">
    <source>
        <dbReference type="ARBA" id="ARBA00023125"/>
    </source>
</evidence>
<dbReference type="PANTHER" id="PTHR30126">
    <property type="entry name" value="HTH-TYPE TRANSCRIPTIONAL REGULATOR"/>
    <property type="match status" value="1"/>
</dbReference>
<evidence type="ECO:0000259" key="5">
    <source>
        <dbReference type="PROSITE" id="PS50931"/>
    </source>
</evidence>
<gene>
    <name evidence="6" type="ORF">EZH22_25290</name>
</gene>
<feature type="domain" description="HTH lysR-type" evidence="5">
    <location>
        <begin position="1"/>
        <end position="58"/>
    </location>
</feature>
<dbReference type="EMBL" id="CP063362">
    <property type="protein sequence ID" value="QRG06245.1"/>
    <property type="molecule type" value="Genomic_DNA"/>
</dbReference>
<dbReference type="RefSeq" id="WP_203193155.1">
    <property type="nucleotide sequence ID" value="NZ_CP063362.1"/>
</dbReference>
<dbReference type="KEGG" id="xdi:EZH22_25290"/>
<comment type="similarity">
    <text evidence="1">Belongs to the LysR transcriptional regulatory family.</text>
</comment>
<organism evidence="6 7">
    <name type="scientific">Xanthobacter dioxanivorans</name>
    <dbReference type="NCBI Taxonomy" id="2528964"/>
    <lineage>
        <taxon>Bacteria</taxon>
        <taxon>Pseudomonadati</taxon>
        <taxon>Pseudomonadota</taxon>
        <taxon>Alphaproteobacteria</taxon>
        <taxon>Hyphomicrobiales</taxon>
        <taxon>Xanthobacteraceae</taxon>
        <taxon>Xanthobacter</taxon>
    </lineage>
</organism>
<protein>
    <submittedName>
        <fullName evidence="6">LysR family transcriptional regulator</fullName>
    </submittedName>
</protein>
<evidence type="ECO:0000256" key="4">
    <source>
        <dbReference type="ARBA" id="ARBA00023163"/>
    </source>
</evidence>
<dbReference type="InterPro" id="IPR000847">
    <property type="entry name" value="LysR_HTH_N"/>
</dbReference>
<accession>A0A974PNI2</accession>
<dbReference type="Gene3D" id="3.40.190.10">
    <property type="entry name" value="Periplasmic binding protein-like II"/>
    <property type="match status" value="2"/>
</dbReference>
<name>A0A974PNI2_9HYPH</name>
<dbReference type="PROSITE" id="PS50931">
    <property type="entry name" value="HTH_LYSR"/>
    <property type="match status" value="1"/>
</dbReference>
<dbReference type="Proteomes" id="UP000596427">
    <property type="component" value="Chromosome"/>
</dbReference>
<evidence type="ECO:0000256" key="2">
    <source>
        <dbReference type="ARBA" id="ARBA00023015"/>
    </source>
</evidence>
<evidence type="ECO:0000313" key="7">
    <source>
        <dbReference type="Proteomes" id="UP000596427"/>
    </source>
</evidence>
<dbReference type="SUPFAM" id="SSF53850">
    <property type="entry name" value="Periplasmic binding protein-like II"/>
    <property type="match status" value="1"/>
</dbReference>
<dbReference type="Pfam" id="PF00126">
    <property type="entry name" value="HTH_1"/>
    <property type="match status" value="1"/>
</dbReference>
<keyword evidence="7" id="KW-1185">Reference proteome</keyword>
<dbReference type="InterPro" id="IPR036388">
    <property type="entry name" value="WH-like_DNA-bd_sf"/>
</dbReference>
<evidence type="ECO:0000256" key="1">
    <source>
        <dbReference type="ARBA" id="ARBA00009437"/>
    </source>
</evidence>
<dbReference type="Gene3D" id="1.10.10.10">
    <property type="entry name" value="Winged helix-like DNA-binding domain superfamily/Winged helix DNA-binding domain"/>
    <property type="match status" value="1"/>
</dbReference>
<dbReference type="Pfam" id="PF03466">
    <property type="entry name" value="LysR_substrate"/>
    <property type="match status" value="1"/>
</dbReference>
<evidence type="ECO:0000313" key="6">
    <source>
        <dbReference type="EMBL" id="QRG06245.1"/>
    </source>
</evidence>
<dbReference type="AlphaFoldDB" id="A0A974PNI2"/>
<dbReference type="PANTHER" id="PTHR30126:SF2">
    <property type="entry name" value="HTH-TYPE TRANSCRIPTIONAL REGULATOR YJIE"/>
    <property type="match status" value="1"/>
</dbReference>
<sequence length="303" mass="33418">MDTEWLRDLICLAEAGNFHRAAELRNVTQPAFSRRIRAFEEWAGAELVDRSGYRISLTEAGQHILPIARDVLRLLQQGREDARAIGRGQFDTLRFASTHALSFTFFPDWLRSLEPAASSIPIILQSDTMAACEHAMLDGSVQFLLAHYHAAARNRLSGPQFLSKRVGADVLLPVSAPNTDGTPRHELDAVSGGNVPYLSYSAASGLGRILEAVLTEDARPEGLAPVFKAHLAEVLRTVARAGRGIAWIPQTLVHEDLKSGQLVLAHPTQWSIALEIRLFRPRSRQSEGAEEFWSRLIATDVAT</sequence>
<dbReference type="InterPro" id="IPR005119">
    <property type="entry name" value="LysR_subst-bd"/>
</dbReference>
<dbReference type="GO" id="GO:0000976">
    <property type="term" value="F:transcription cis-regulatory region binding"/>
    <property type="evidence" value="ECO:0007669"/>
    <property type="project" value="TreeGrafter"/>
</dbReference>
<proteinExistence type="inferred from homology"/>
<keyword evidence="2" id="KW-0805">Transcription regulation</keyword>
<keyword evidence="4" id="KW-0804">Transcription</keyword>